<proteinExistence type="predicted"/>
<accession>A0A951UDG1</accession>
<comment type="caution">
    <text evidence="1">The sequence shown here is derived from an EMBL/GenBank/DDBJ whole genome shotgun (WGS) entry which is preliminary data.</text>
</comment>
<organism evidence="1 2">
    <name type="scientific">Symplocastrum torsivum CPER-KK1</name>
    <dbReference type="NCBI Taxonomy" id="450513"/>
    <lineage>
        <taxon>Bacteria</taxon>
        <taxon>Bacillati</taxon>
        <taxon>Cyanobacteriota</taxon>
        <taxon>Cyanophyceae</taxon>
        <taxon>Oscillatoriophycideae</taxon>
        <taxon>Oscillatoriales</taxon>
        <taxon>Microcoleaceae</taxon>
        <taxon>Symplocastrum</taxon>
    </lineage>
</organism>
<reference evidence="1" key="2">
    <citation type="journal article" date="2022" name="Microbiol. Resour. Announc.">
        <title>Metagenome Sequencing to Explore Phylogenomics of Terrestrial Cyanobacteria.</title>
        <authorList>
            <person name="Ward R.D."/>
            <person name="Stajich J.E."/>
            <person name="Johansen J.R."/>
            <person name="Huntemann M."/>
            <person name="Clum A."/>
            <person name="Foster B."/>
            <person name="Foster B."/>
            <person name="Roux S."/>
            <person name="Palaniappan K."/>
            <person name="Varghese N."/>
            <person name="Mukherjee S."/>
            <person name="Reddy T.B.K."/>
            <person name="Daum C."/>
            <person name="Copeland A."/>
            <person name="Chen I.A."/>
            <person name="Ivanova N.N."/>
            <person name="Kyrpides N.C."/>
            <person name="Shapiro N."/>
            <person name="Eloe-Fadrosh E.A."/>
            <person name="Pietrasiak N."/>
        </authorList>
    </citation>
    <scope>NUCLEOTIDE SEQUENCE</scope>
    <source>
        <strain evidence="1">CPER-KK1</strain>
    </source>
</reference>
<protein>
    <submittedName>
        <fullName evidence="1">Uncharacterized protein</fullName>
    </submittedName>
</protein>
<reference evidence="1" key="1">
    <citation type="submission" date="2021-05" db="EMBL/GenBank/DDBJ databases">
        <authorList>
            <person name="Pietrasiak N."/>
            <person name="Ward R."/>
            <person name="Stajich J.E."/>
            <person name="Kurbessoian T."/>
        </authorList>
    </citation>
    <scope>NUCLEOTIDE SEQUENCE</scope>
    <source>
        <strain evidence="1">CPER-KK1</strain>
    </source>
</reference>
<dbReference type="EMBL" id="JAHHIF010000075">
    <property type="protein sequence ID" value="MBW4548892.1"/>
    <property type="molecule type" value="Genomic_DNA"/>
</dbReference>
<evidence type="ECO:0000313" key="2">
    <source>
        <dbReference type="Proteomes" id="UP000753908"/>
    </source>
</evidence>
<sequence length="207" mass="23306">MVTNKPQVLAYLHTDVYQRLAEFKQEHGIRSLSQAVEIVLSDYFGVAVPGIALPAVFLTSRTHLDNGESPLEEKVAVLANKYESLCEAIALIQKHTNLPADVTLSCQVEKSKGIRNLRVRHGNGENYQVSNGSVLTFEKLPVSLSEERVKKGLTGVALAERLNSYSSLISYKRSKPNFSFWTQEKDPDSIAWEYRSRTRRFHPIEVS</sequence>
<dbReference type="AlphaFoldDB" id="A0A951UDG1"/>
<gene>
    <name evidence="1" type="ORF">KME25_31485</name>
</gene>
<evidence type="ECO:0000313" key="1">
    <source>
        <dbReference type="EMBL" id="MBW4548892.1"/>
    </source>
</evidence>
<name>A0A951UDG1_9CYAN</name>
<dbReference type="Proteomes" id="UP000753908">
    <property type="component" value="Unassembled WGS sequence"/>
</dbReference>